<dbReference type="InterPro" id="IPR051013">
    <property type="entry name" value="MBL_superfamily_lactonases"/>
</dbReference>
<dbReference type="Gene3D" id="3.60.15.10">
    <property type="entry name" value="Ribonuclease Z/Hydroxyacylglutathione hydrolase-like"/>
    <property type="match status" value="1"/>
</dbReference>
<dbReference type="SUPFAM" id="SSF56281">
    <property type="entry name" value="Metallo-hydrolase/oxidoreductase"/>
    <property type="match status" value="1"/>
</dbReference>
<feature type="chain" id="PRO_5007830275" evidence="5">
    <location>
        <begin position="30"/>
        <end position="331"/>
    </location>
</feature>
<keyword evidence="2" id="KW-0479">Metal-binding</keyword>
<dbReference type="GO" id="GO:0046872">
    <property type="term" value="F:metal ion binding"/>
    <property type="evidence" value="ECO:0007669"/>
    <property type="project" value="UniProtKB-KW"/>
</dbReference>
<dbReference type="EMBL" id="LUKJ01000003">
    <property type="protein sequence ID" value="KZN19387.1"/>
    <property type="molecule type" value="Genomic_DNA"/>
</dbReference>
<dbReference type="SMART" id="SM00849">
    <property type="entry name" value="Lactamase_B"/>
    <property type="match status" value="1"/>
</dbReference>
<evidence type="ECO:0000313" key="7">
    <source>
        <dbReference type="EMBL" id="KZN19387.1"/>
    </source>
</evidence>
<comment type="caution">
    <text evidence="7">The sequence shown here is derived from an EMBL/GenBank/DDBJ whole genome shotgun (WGS) entry which is preliminary data.</text>
</comment>
<evidence type="ECO:0000256" key="3">
    <source>
        <dbReference type="ARBA" id="ARBA00022801"/>
    </source>
</evidence>
<organism evidence="7 8">
    <name type="scientific">Pseudomonas fluorescens</name>
    <dbReference type="NCBI Taxonomy" id="294"/>
    <lineage>
        <taxon>Bacteria</taxon>
        <taxon>Pseudomonadati</taxon>
        <taxon>Pseudomonadota</taxon>
        <taxon>Gammaproteobacteria</taxon>
        <taxon>Pseudomonadales</taxon>
        <taxon>Pseudomonadaceae</taxon>
        <taxon>Pseudomonas</taxon>
    </lineage>
</organism>
<keyword evidence="3 7" id="KW-0378">Hydrolase</keyword>
<gene>
    <name evidence="7" type="ORF">A1D17_25700</name>
</gene>
<reference evidence="8" key="1">
    <citation type="submission" date="2016-03" db="EMBL/GenBank/DDBJ databases">
        <authorList>
            <person name="Ray J."/>
            <person name="Price M."/>
            <person name="Deutschbauer A."/>
        </authorList>
    </citation>
    <scope>NUCLEOTIDE SEQUENCE [LARGE SCALE GENOMIC DNA]</scope>
    <source>
        <strain evidence="8">FW300-N1B4</strain>
    </source>
</reference>
<dbReference type="Proteomes" id="UP000076489">
    <property type="component" value="Unassembled WGS sequence"/>
</dbReference>
<dbReference type="GO" id="GO:0016787">
    <property type="term" value="F:hydrolase activity"/>
    <property type="evidence" value="ECO:0007669"/>
    <property type="project" value="UniProtKB-KW"/>
</dbReference>
<proteinExistence type="inferred from homology"/>
<evidence type="ECO:0000313" key="8">
    <source>
        <dbReference type="Proteomes" id="UP000076489"/>
    </source>
</evidence>
<dbReference type="CDD" id="cd07720">
    <property type="entry name" value="OPHC2-like_MBL-fold"/>
    <property type="match status" value="1"/>
</dbReference>
<comment type="similarity">
    <text evidence="1">Belongs to the metallo-beta-lactamase superfamily.</text>
</comment>
<protein>
    <submittedName>
        <fullName evidence="7">MBL fold metallo-hydrolase</fullName>
    </submittedName>
</protein>
<dbReference type="InterPro" id="IPR036866">
    <property type="entry name" value="RibonucZ/Hydroxyglut_hydro"/>
</dbReference>
<keyword evidence="4" id="KW-0862">Zinc</keyword>
<dbReference type="Pfam" id="PF00753">
    <property type="entry name" value="Lactamase_B"/>
    <property type="match status" value="1"/>
</dbReference>
<dbReference type="PANTHER" id="PTHR42978">
    <property type="entry name" value="QUORUM-QUENCHING LACTONASE YTNP-RELATED-RELATED"/>
    <property type="match status" value="1"/>
</dbReference>
<name>A0A161Z719_PSEFL</name>
<feature type="domain" description="Metallo-beta-lactamase" evidence="6">
    <location>
        <begin position="101"/>
        <end position="304"/>
    </location>
</feature>
<evidence type="ECO:0000256" key="2">
    <source>
        <dbReference type="ARBA" id="ARBA00022723"/>
    </source>
</evidence>
<dbReference type="AlphaFoldDB" id="A0A161Z719"/>
<evidence type="ECO:0000259" key="6">
    <source>
        <dbReference type="SMART" id="SM00849"/>
    </source>
</evidence>
<evidence type="ECO:0000256" key="1">
    <source>
        <dbReference type="ARBA" id="ARBA00007749"/>
    </source>
</evidence>
<dbReference type="RefSeq" id="WP_063343219.1">
    <property type="nucleotide sequence ID" value="NZ_LUKJ01000003.1"/>
</dbReference>
<dbReference type="InterPro" id="IPR001279">
    <property type="entry name" value="Metallo-B-lactamas"/>
</dbReference>
<keyword evidence="5" id="KW-0732">Signal</keyword>
<sequence>MRNHARLYLAATLTAALFTGATYSLSSTAGQAPQTSTVDAASTHKPALAGIYAFNLGKFRITALSDGTLPLDLHPLLRGISPKQIDALLQSGFARNPLETSINAYLVDTGSHVVLVDTGAGELFGSVGGKLPESLAAAGYQPAQISDVLITHIHTDHSGGLARSGQMMFPNATIHVGQADVDFFLDRANLEKGLKPAHLEEALKTVGPYQRARKLKPFATQSEILPGITAIPTPGHTPGHSFFRVVSEGESIDFWGDIMHVGLIQFSRPEVTITFDVNQNAARAQRLEQFETAASEQRLSAVAHLPFPGIGHIRREAGRYEWVPAQYRNRD</sequence>
<feature type="signal peptide" evidence="5">
    <location>
        <begin position="1"/>
        <end position="29"/>
    </location>
</feature>
<dbReference type="PANTHER" id="PTHR42978:SF6">
    <property type="entry name" value="QUORUM-QUENCHING LACTONASE YTNP-RELATED"/>
    <property type="match status" value="1"/>
</dbReference>
<evidence type="ECO:0000256" key="5">
    <source>
        <dbReference type="SAM" id="SignalP"/>
    </source>
</evidence>
<accession>A0A161Z719</accession>
<reference evidence="7 8" key="2">
    <citation type="journal article" date="2018" name="Nature">
        <title>Mutant phenotypes for thousands of bacterial genes of unknown function.</title>
        <authorList>
            <person name="Price M.N."/>
            <person name="Wetmore K.M."/>
            <person name="Waters R.J."/>
            <person name="Callaghan M."/>
            <person name="Ray J."/>
            <person name="Liu H."/>
            <person name="Kuehl J.V."/>
            <person name="Melnyk R.A."/>
            <person name="Lamson J.S."/>
            <person name="Suh Y."/>
            <person name="Carlson H.K."/>
            <person name="Esquivel Z."/>
            <person name="Sadeeshkumar H."/>
            <person name="Chakraborty R."/>
            <person name="Zane G.M."/>
            <person name="Rubin B.E."/>
            <person name="Wall J.D."/>
            <person name="Visel A."/>
            <person name="Bristow J."/>
            <person name="Blow M.J."/>
            <person name="Arkin A.P."/>
            <person name="Deutschbauer A.M."/>
        </authorList>
    </citation>
    <scope>NUCLEOTIDE SEQUENCE [LARGE SCALE GENOMIC DNA]</scope>
    <source>
        <strain evidence="7 8">FW300-N1B4</strain>
    </source>
</reference>
<dbReference type="OrthoDB" id="5443440at2"/>
<evidence type="ECO:0000256" key="4">
    <source>
        <dbReference type="ARBA" id="ARBA00022833"/>
    </source>
</evidence>